<dbReference type="CDD" id="cd03801">
    <property type="entry name" value="GT4_PimA-like"/>
    <property type="match status" value="1"/>
</dbReference>
<evidence type="ECO:0000313" key="3">
    <source>
        <dbReference type="Proteomes" id="UP000007013"/>
    </source>
</evidence>
<dbReference type="KEGG" id="ote:Oter_0287"/>
<organism evidence="2 3">
    <name type="scientific">Opitutus terrae (strain DSM 11246 / JCM 15787 / PB90-1)</name>
    <dbReference type="NCBI Taxonomy" id="452637"/>
    <lineage>
        <taxon>Bacteria</taxon>
        <taxon>Pseudomonadati</taxon>
        <taxon>Verrucomicrobiota</taxon>
        <taxon>Opitutia</taxon>
        <taxon>Opitutales</taxon>
        <taxon>Opitutaceae</taxon>
        <taxon>Opitutus</taxon>
    </lineage>
</organism>
<accession>B1ZQ97</accession>
<protein>
    <submittedName>
        <fullName evidence="2">Glycosyl transferase group 1</fullName>
    </submittedName>
</protein>
<dbReference type="Gene3D" id="3.40.50.2000">
    <property type="entry name" value="Glycogen Phosphorylase B"/>
    <property type="match status" value="2"/>
</dbReference>
<dbReference type="STRING" id="452637.Oter_0287"/>
<evidence type="ECO:0000256" key="1">
    <source>
        <dbReference type="SAM" id="MobiDB-lite"/>
    </source>
</evidence>
<reference evidence="2 3" key="1">
    <citation type="journal article" date="2011" name="J. Bacteriol.">
        <title>Genome sequence of the verrucomicrobium Opitutus terrae PB90-1, an abundant inhabitant of rice paddy soil ecosystems.</title>
        <authorList>
            <person name="van Passel M.W."/>
            <person name="Kant R."/>
            <person name="Palva A."/>
            <person name="Copeland A."/>
            <person name="Lucas S."/>
            <person name="Lapidus A."/>
            <person name="Glavina del Rio T."/>
            <person name="Pitluck S."/>
            <person name="Goltsman E."/>
            <person name="Clum A."/>
            <person name="Sun H."/>
            <person name="Schmutz J."/>
            <person name="Larimer F.W."/>
            <person name="Land M.L."/>
            <person name="Hauser L."/>
            <person name="Kyrpides N."/>
            <person name="Mikhailova N."/>
            <person name="Richardson P.P."/>
            <person name="Janssen P.H."/>
            <person name="de Vos W.M."/>
            <person name="Smidt H."/>
        </authorList>
    </citation>
    <scope>NUCLEOTIDE SEQUENCE [LARGE SCALE GENOMIC DNA]</scope>
    <source>
        <strain evidence="3">DSM 11246 / JCM 15787 / PB90-1</strain>
    </source>
</reference>
<evidence type="ECO:0000313" key="2">
    <source>
        <dbReference type="EMBL" id="ACB73577.1"/>
    </source>
</evidence>
<feature type="compositionally biased region" description="Basic and acidic residues" evidence="1">
    <location>
        <begin position="176"/>
        <end position="187"/>
    </location>
</feature>
<gene>
    <name evidence="2" type="ordered locus">Oter_0287</name>
</gene>
<feature type="region of interest" description="Disordered" evidence="1">
    <location>
        <begin position="176"/>
        <end position="197"/>
    </location>
</feature>
<dbReference type="eggNOG" id="COG0438">
    <property type="taxonomic scope" value="Bacteria"/>
</dbReference>
<sequence length="382" mass="42017">MVQALLEGLPTIAPDLILHHVNPQLSRDAADIGRWRWGKLRSLLRACFEARRIRREHGPMTLYYVPAPGRRAALWRDWLVMLFCRRRFEKLVLHWHGVGLGSWLASEATALERWICRRLLGRADLSIVLAPELVADAQALAPKRVAIVPNGIEAAPIDDRRSPIGATDGADKAAFGDEAASDRDGARRSAIGNQNSTVEKPKSAVTRVLFLGLCSREKGLFDTLTAIALANQRVPGGFRLTVAGGCASAREEQAFRAGARALGRDVVRYVGFADAAQKRVLLDDADVFCFPTFYPHEGQPLTLIEAMAHDVPIVTTRWRAIPSMLPSANVWLVDPHQPEQIANALVTARNAPPPAGELRAHYLAHFTRERHLAALAAALAHR</sequence>
<keyword evidence="3" id="KW-1185">Reference proteome</keyword>
<dbReference type="CAZy" id="GT4">
    <property type="family name" value="Glycosyltransferase Family 4"/>
</dbReference>
<proteinExistence type="predicted"/>
<dbReference type="AlphaFoldDB" id="B1ZQ97"/>
<dbReference type="SUPFAM" id="SSF53756">
    <property type="entry name" value="UDP-Glycosyltransferase/glycogen phosphorylase"/>
    <property type="match status" value="1"/>
</dbReference>
<dbReference type="PANTHER" id="PTHR12526">
    <property type="entry name" value="GLYCOSYLTRANSFERASE"/>
    <property type="match status" value="1"/>
</dbReference>
<dbReference type="PANTHER" id="PTHR12526:SF638">
    <property type="entry name" value="SPORE COAT PROTEIN SA"/>
    <property type="match status" value="1"/>
</dbReference>
<dbReference type="EMBL" id="CP001032">
    <property type="protein sequence ID" value="ACB73577.1"/>
    <property type="molecule type" value="Genomic_DNA"/>
</dbReference>
<dbReference type="Proteomes" id="UP000007013">
    <property type="component" value="Chromosome"/>
</dbReference>
<keyword evidence="2" id="KW-0808">Transferase</keyword>
<dbReference type="Pfam" id="PF13692">
    <property type="entry name" value="Glyco_trans_1_4"/>
    <property type="match status" value="1"/>
</dbReference>
<dbReference type="HOGENOM" id="CLU_009583_14_0_0"/>
<name>B1ZQ97_OPITP</name>
<dbReference type="GO" id="GO:0016757">
    <property type="term" value="F:glycosyltransferase activity"/>
    <property type="evidence" value="ECO:0007669"/>
    <property type="project" value="TreeGrafter"/>
</dbReference>